<protein>
    <submittedName>
        <fullName evidence="2">Uncharacterized protein</fullName>
    </submittedName>
</protein>
<feature type="region of interest" description="Disordered" evidence="1">
    <location>
        <begin position="74"/>
        <end position="124"/>
    </location>
</feature>
<sequence>MEEVFEEEHPLHAWVNATTSVEPEFDPHDRAWAEGELDDVSLLPEFGTPPAPKRQKKVVGAKVRSKQCGISIADLETIEEDNNDDTPEPSDNLIGQTPMESGGSCDPTRLGSGSAGSDPAPRSDYAIHGALCKAGYFPT</sequence>
<dbReference type="Proteomes" id="UP000652761">
    <property type="component" value="Unassembled WGS sequence"/>
</dbReference>
<gene>
    <name evidence="2" type="ORF">Taro_044946</name>
</gene>
<comment type="caution">
    <text evidence="2">The sequence shown here is derived from an EMBL/GenBank/DDBJ whole genome shotgun (WGS) entry which is preliminary data.</text>
</comment>
<feature type="compositionally biased region" description="Acidic residues" evidence="1">
    <location>
        <begin position="76"/>
        <end position="88"/>
    </location>
</feature>
<evidence type="ECO:0000313" key="3">
    <source>
        <dbReference type="Proteomes" id="UP000652761"/>
    </source>
</evidence>
<reference evidence="2" key="1">
    <citation type="submission" date="2017-07" db="EMBL/GenBank/DDBJ databases">
        <title>Taro Niue Genome Assembly and Annotation.</title>
        <authorList>
            <person name="Atibalentja N."/>
            <person name="Keating K."/>
            <person name="Fields C.J."/>
        </authorList>
    </citation>
    <scope>NUCLEOTIDE SEQUENCE</scope>
    <source>
        <strain evidence="2">Niue_2</strain>
        <tissue evidence="2">Leaf</tissue>
    </source>
</reference>
<keyword evidence="3" id="KW-1185">Reference proteome</keyword>
<name>A0A843X3H7_COLES</name>
<evidence type="ECO:0000313" key="2">
    <source>
        <dbReference type="EMBL" id="MQM12035.1"/>
    </source>
</evidence>
<accession>A0A843X3H7</accession>
<evidence type="ECO:0000256" key="1">
    <source>
        <dbReference type="SAM" id="MobiDB-lite"/>
    </source>
</evidence>
<proteinExistence type="predicted"/>
<dbReference type="AlphaFoldDB" id="A0A843X3H7"/>
<dbReference type="EMBL" id="NMUH01005177">
    <property type="protein sequence ID" value="MQM12035.1"/>
    <property type="molecule type" value="Genomic_DNA"/>
</dbReference>
<organism evidence="2 3">
    <name type="scientific">Colocasia esculenta</name>
    <name type="common">Wild taro</name>
    <name type="synonym">Arum esculentum</name>
    <dbReference type="NCBI Taxonomy" id="4460"/>
    <lineage>
        <taxon>Eukaryota</taxon>
        <taxon>Viridiplantae</taxon>
        <taxon>Streptophyta</taxon>
        <taxon>Embryophyta</taxon>
        <taxon>Tracheophyta</taxon>
        <taxon>Spermatophyta</taxon>
        <taxon>Magnoliopsida</taxon>
        <taxon>Liliopsida</taxon>
        <taxon>Araceae</taxon>
        <taxon>Aroideae</taxon>
        <taxon>Colocasieae</taxon>
        <taxon>Colocasia</taxon>
    </lineage>
</organism>